<protein>
    <recommendedName>
        <fullName evidence="3">CopG family transcriptional regulator</fullName>
    </recommendedName>
</protein>
<gene>
    <name evidence="1" type="ORF">RHIZ70_1827</name>
</gene>
<organism evidence="1 2">
    <name type="scientific">Ciceribacter selenitireducens ATCC BAA-1503</name>
    <dbReference type="NCBI Taxonomy" id="1336235"/>
    <lineage>
        <taxon>Bacteria</taxon>
        <taxon>Pseudomonadati</taxon>
        <taxon>Pseudomonadota</taxon>
        <taxon>Alphaproteobacteria</taxon>
        <taxon>Hyphomicrobiales</taxon>
        <taxon>Rhizobiaceae</taxon>
        <taxon>Ciceribacter</taxon>
    </lineage>
</organism>
<evidence type="ECO:0000313" key="1">
    <source>
        <dbReference type="EMBL" id="SSC66119.1"/>
    </source>
</evidence>
<dbReference type="AlphaFoldDB" id="A0A376AE44"/>
<proteinExistence type="predicted"/>
<keyword evidence="2" id="KW-1185">Reference proteome</keyword>
<accession>A0A376AE44</accession>
<dbReference type="EMBL" id="UEYP01000022">
    <property type="protein sequence ID" value="SSC66119.1"/>
    <property type="molecule type" value="Genomic_DNA"/>
</dbReference>
<evidence type="ECO:0008006" key="3">
    <source>
        <dbReference type="Google" id="ProtNLM"/>
    </source>
</evidence>
<reference evidence="2" key="1">
    <citation type="submission" date="2018-07" db="EMBL/GenBank/DDBJ databases">
        <authorList>
            <person name="Peiro R."/>
            <person name="Begona"/>
            <person name="Cbmso G."/>
            <person name="Lopez M."/>
            <person name="Gonzalez S."/>
        </authorList>
    </citation>
    <scope>NUCLEOTIDE SEQUENCE [LARGE SCALE GENOMIC DNA]</scope>
</reference>
<evidence type="ECO:0000313" key="2">
    <source>
        <dbReference type="Proteomes" id="UP000254764"/>
    </source>
</evidence>
<dbReference type="NCBIfam" id="NF047399">
    <property type="entry name" value="BrnA_antitoxin_add"/>
    <property type="match status" value="1"/>
</dbReference>
<dbReference type="OrthoDB" id="9798485at2"/>
<sequence length="80" mass="9332">MKAKDLDRLFDEGKEDVLQYFDLEQAERPNLVPVDVDLSLPRWLVNRLDQEALRLGVSRQSLITIWLADRVEPRQRAAAE</sequence>
<dbReference type="RefSeq" id="WP_115672562.1">
    <property type="nucleotide sequence ID" value="NZ_UEYP01000022.1"/>
</dbReference>
<name>A0A376AE44_9HYPH</name>
<dbReference type="Proteomes" id="UP000254764">
    <property type="component" value="Unassembled WGS sequence"/>
</dbReference>